<sequence>MKLSLLSLAASLLLLAASSHASPLHFLLKRENALVAAVFGSVSDGCKRSLYSLAMDAEVESCLHLHDFAKTLYSVNRASESIIEPVEQFLSKQVCKKDACSADAINAAQANIADDCKDDLANNDGFNIAYVLQYVLSRYNPAREALCLQDSTHQNMTCSAQQLDLIQTTFNSNVSQSSLLKFFQTEETPLDTMLQSINATNETRSAFCNNCTYAFATTFLPYAGDDVLLNSTRLDALRSNISSICGESFLDGKMPASVMNGTAKSPSKVRAPVPSENGTVSATTPASNGALSYGRVAAATLSSVGLVPLLLAAAVATVL</sequence>
<keyword evidence="4" id="KW-1185">Reference proteome</keyword>
<organism evidence="3 4">
    <name type="scientific">Jaminaea rosea</name>
    <dbReference type="NCBI Taxonomy" id="1569628"/>
    <lineage>
        <taxon>Eukaryota</taxon>
        <taxon>Fungi</taxon>
        <taxon>Dikarya</taxon>
        <taxon>Basidiomycota</taxon>
        <taxon>Ustilaginomycotina</taxon>
        <taxon>Exobasidiomycetes</taxon>
        <taxon>Microstromatales</taxon>
        <taxon>Microstromatales incertae sedis</taxon>
        <taxon>Jaminaea</taxon>
    </lineage>
</organism>
<feature type="signal peptide" evidence="2">
    <location>
        <begin position="1"/>
        <end position="21"/>
    </location>
</feature>
<reference evidence="3 4" key="1">
    <citation type="journal article" date="2018" name="Mol. Biol. Evol.">
        <title>Broad Genomic Sampling Reveals a Smut Pathogenic Ancestry of the Fungal Clade Ustilaginomycotina.</title>
        <authorList>
            <person name="Kijpornyongpan T."/>
            <person name="Mondo S.J."/>
            <person name="Barry K."/>
            <person name="Sandor L."/>
            <person name="Lee J."/>
            <person name="Lipzen A."/>
            <person name="Pangilinan J."/>
            <person name="LaButti K."/>
            <person name="Hainaut M."/>
            <person name="Henrissat B."/>
            <person name="Grigoriev I.V."/>
            <person name="Spatafora J.W."/>
            <person name="Aime M.C."/>
        </authorList>
    </citation>
    <scope>NUCLEOTIDE SEQUENCE [LARGE SCALE GENOMIC DNA]</scope>
    <source>
        <strain evidence="3 4">MCA 5214</strain>
    </source>
</reference>
<dbReference type="STRING" id="1569628.A0A316UVC9"/>
<dbReference type="RefSeq" id="XP_025361677.1">
    <property type="nucleotide sequence ID" value="XM_025508288.1"/>
</dbReference>
<dbReference type="OrthoDB" id="2536450at2759"/>
<accession>A0A316UVC9</accession>
<feature type="chain" id="PRO_5016290113" evidence="2">
    <location>
        <begin position="22"/>
        <end position="319"/>
    </location>
</feature>
<proteinExistence type="predicted"/>
<feature type="region of interest" description="Disordered" evidence="1">
    <location>
        <begin position="261"/>
        <end position="286"/>
    </location>
</feature>
<evidence type="ECO:0000256" key="1">
    <source>
        <dbReference type="SAM" id="MobiDB-lite"/>
    </source>
</evidence>
<keyword evidence="2" id="KW-0732">Signal</keyword>
<dbReference type="GeneID" id="37030111"/>
<dbReference type="Proteomes" id="UP000245884">
    <property type="component" value="Unassembled WGS sequence"/>
</dbReference>
<gene>
    <name evidence="3" type="ORF">BDZ90DRAFT_260738</name>
</gene>
<evidence type="ECO:0000313" key="3">
    <source>
        <dbReference type="EMBL" id="PWN27065.1"/>
    </source>
</evidence>
<dbReference type="PANTHER" id="PTHR34862">
    <property type="entry name" value="SPARK DOMAIN-CONTAINING PROTEIN"/>
    <property type="match status" value="1"/>
</dbReference>
<dbReference type="EMBL" id="KZ819669">
    <property type="protein sequence ID" value="PWN27065.1"/>
    <property type="molecule type" value="Genomic_DNA"/>
</dbReference>
<protein>
    <submittedName>
        <fullName evidence="3">Uncharacterized protein</fullName>
    </submittedName>
</protein>
<evidence type="ECO:0000256" key="2">
    <source>
        <dbReference type="SAM" id="SignalP"/>
    </source>
</evidence>
<dbReference type="AlphaFoldDB" id="A0A316UVC9"/>
<name>A0A316UVC9_9BASI</name>
<evidence type="ECO:0000313" key="4">
    <source>
        <dbReference type="Proteomes" id="UP000245884"/>
    </source>
</evidence>
<feature type="compositionally biased region" description="Polar residues" evidence="1">
    <location>
        <begin position="276"/>
        <end position="286"/>
    </location>
</feature>
<dbReference type="PANTHER" id="PTHR34862:SF1">
    <property type="entry name" value="SPARK DOMAIN-CONTAINING PROTEIN"/>
    <property type="match status" value="1"/>
</dbReference>